<keyword evidence="1" id="KW-0472">Membrane</keyword>
<accession>A0AA35D652</accession>
<organism evidence="3 4">
    <name type="scientific">Comamonas aquatica</name>
    <dbReference type="NCBI Taxonomy" id="225991"/>
    <lineage>
        <taxon>Bacteria</taxon>
        <taxon>Pseudomonadati</taxon>
        <taxon>Pseudomonadota</taxon>
        <taxon>Betaproteobacteria</taxon>
        <taxon>Burkholderiales</taxon>
        <taxon>Comamonadaceae</taxon>
        <taxon>Comamonas</taxon>
    </lineage>
</organism>
<evidence type="ECO:0000313" key="4">
    <source>
        <dbReference type="Proteomes" id="UP000834458"/>
    </source>
</evidence>
<dbReference type="InterPro" id="IPR000917">
    <property type="entry name" value="Sulfatase_N"/>
</dbReference>
<protein>
    <submittedName>
        <fullName evidence="3">Phosphoethanolamine transferase CptA</fullName>
        <ecNumber evidence="3">2.7.-.-</ecNumber>
    </submittedName>
</protein>
<feature type="transmembrane region" description="Helical" evidence="1">
    <location>
        <begin position="58"/>
        <end position="76"/>
    </location>
</feature>
<dbReference type="GO" id="GO:0005886">
    <property type="term" value="C:plasma membrane"/>
    <property type="evidence" value="ECO:0007669"/>
    <property type="project" value="UniProtKB-SubCell"/>
</dbReference>
<keyword evidence="3" id="KW-0808">Transferase</keyword>
<feature type="domain" description="Sulfatase N-terminal" evidence="2">
    <location>
        <begin position="207"/>
        <end position="445"/>
    </location>
</feature>
<dbReference type="RefSeq" id="WP_234686472.1">
    <property type="nucleotide sequence ID" value="NZ_CAHPSC010000009.1"/>
</dbReference>
<dbReference type="AlphaFoldDB" id="A0AA35D652"/>
<dbReference type="PANTHER" id="PTHR30443">
    <property type="entry name" value="INNER MEMBRANE PROTEIN"/>
    <property type="match status" value="1"/>
</dbReference>
<evidence type="ECO:0000256" key="1">
    <source>
        <dbReference type="SAM" id="Phobius"/>
    </source>
</evidence>
<dbReference type="Proteomes" id="UP000834458">
    <property type="component" value="Unassembled WGS sequence"/>
</dbReference>
<proteinExistence type="predicted"/>
<dbReference type="PANTHER" id="PTHR30443:SF2">
    <property type="entry name" value="PHOSPHOETHANOLAMINE TRANSFERASE EPTC"/>
    <property type="match status" value="1"/>
</dbReference>
<dbReference type="InterPro" id="IPR040423">
    <property type="entry name" value="PEA_transferase"/>
</dbReference>
<name>A0AA35D652_9BURK</name>
<dbReference type="Pfam" id="PF00884">
    <property type="entry name" value="Sulfatase"/>
    <property type="match status" value="1"/>
</dbReference>
<feature type="transmembrane region" description="Helical" evidence="1">
    <location>
        <begin position="96"/>
        <end position="123"/>
    </location>
</feature>
<feature type="transmembrane region" description="Helical" evidence="1">
    <location>
        <begin position="135"/>
        <end position="155"/>
    </location>
</feature>
<gene>
    <name evidence="3" type="primary">cptA_1</name>
    <name evidence="3" type="ORF">GHA_00939</name>
</gene>
<dbReference type="InterPro" id="IPR017850">
    <property type="entry name" value="Alkaline_phosphatase_core_sf"/>
</dbReference>
<reference evidence="3" key="1">
    <citation type="submission" date="2020-05" db="EMBL/GenBank/DDBJ databases">
        <authorList>
            <person name="Delgado-Blas J."/>
        </authorList>
    </citation>
    <scope>NUCLEOTIDE SEQUENCE</scope>
    <source>
        <strain evidence="3">BB1454</strain>
    </source>
</reference>
<comment type="caution">
    <text evidence="3">The sequence shown here is derived from an EMBL/GenBank/DDBJ whole genome shotgun (WGS) entry which is preliminary data.</text>
</comment>
<dbReference type="EMBL" id="CAHPSC010000009">
    <property type="protein sequence ID" value="CAB5672474.1"/>
    <property type="molecule type" value="Genomic_DNA"/>
</dbReference>
<dbReference type="SUPFAM" id="SSF53649">
    <property type="entry name" value="Alkaline phosphatase-like"/>
    <property type="match status" value="1"/>
</dbReference>
<keyword evidence="1" id="KW-0812">Transmembrane</keyword>
<evidence type="ECO:0000313" key="3">
    <source>
        <dbReference type="EMBL" id="CAB5672474.1"/>
    </source>
</evidence>
<dbReference type="GO" id="GO:0016776">
    <property type="term" value="F:phosphotransferase activity, phosphate group as acceptor"/>
    <property type="evidence" value="ECO:0007669"/>
    <property type="project" value="TreeGrafter"/>
</dbReference>
<feature type="transmembrane region" description="Helical" evidence="1">
    <location>
        <begin position="34"/>
        <end position="51"/>
    </location>
</feature>
<dbReference type="Gene3D" id="3.40.720.10">
    <property type="entry name" value="Alkaline Phosphatase, subunit A"/>
    <property type="match status" value="1"/>
</dbReference>
<sequence>MKHNKKNIAPALIAWLLLLSPCLLEGVHAKSLGLWLLAAVLWAPLLLLRPVRWVVVPAVWLLGLVNVVHVGFFGYLADQFFLATALRTTPSETWEFVHTLPTLTVVMALLWLLGSGWLCWTLLRWPAQSLRRSPLLRVACIASAMVWGGFALYGAKKGYDGWGYLNKLDRVYPLHIVKAYLLHRQINAALFYSPRLPVPPSQPAPVQTLVVVIGESASAQRWSLLGYDGGDTNAPLRDIPGIEAIRVMAQGSNTAAALPFMLTGLSANDSVQQQAPSFLDVAHQAGFKTFVLTNSRFFDSQEDFFVQTLRRSADVYAKVGDGGDDDALTEPLRRALQDPATHKLVVLHTFGSHPDVKHRYPADYATLEDAYDNSLHYSSALLAKWTQLLGQSSRPGSPSLLVYSSDHGLVLPPCSEGYRTGLSRSTLEVPLLVWRNPALAATAEAAGMPRFSAQERETPQHGNSMVAQLVRWGVGDGIAPLHHAPQALQFQGRDWQAIATADRCSLE</sequence>
<evidence type="ECO:0000259" key="2">
    <source>
        <dbReference type="Pfam" id="PF00884"/>
    </source>
</evidence>
<dbReference type="EC" id="2.7.-.-" evidence="3"/>
<keyword evidence="1" id="KW-1133">Transmembrane helix</keyword>
<dbReference type="GO" id="GO:0009244">
    <property type="term" value="P:lipopolysaccharide core region biosynthetic process"/>
    <property type="evidence" value="ECO:0007669"/>
    <property type="project" value="TreeGrafter"/>
</dbReference>